<proteinExistence type="inferred from homology"/>
<dbReference type="GO" id="GO:0044732">
    <property type="term" value="C:mitotic spindle pole body"/>
    <property type="evidence" value="ECO:0007669"/>
    <property type="project" value="TreeGrafter"/>
</dbReference>
<keyword evidence="14" id="KW-0131">Cell cycle</keyword>
<evidence type="ECO:0000256" key="7">
    <source>
        <dbReference type="ARBA" id="ARBA00022490"/>
    </source>
</evidence>
<keyword evidence="6" id="KW-0158">Chromosome</keyword>
<sequence length="650" mass="71087">MTDGADKIQQPISPNPPRWEQNPDPASIHVPGLDTTAPLHDQIDQIEQLITIKLQKVDENFAKIHHVLANRVLPAVKRYAVGTEPIRESAKFWTSFYEQAAQIRIPTFEEYVSVNDQPSEQGPEISESNAQSPLIPHETVLEQNTVEHSISVTENSFAPGQHAYSSTPATTRTTRIYDTSDAESAAGPSWTSSIESPLVRLDREIRDLTKDDGISQSMVQAEQSSILDETAANETVRAEQSLRSQRNKGKGREDQSMLRSVLRQNLYSVDVTPGRFQNTSPLKFKGKTKTPIPKKLNPYLPPDVEAEKWDGVVDLSKATPRGLKTKKSLDEPTTPSETDESFDGLPPGMSPPVLMSPARPPRSSAELGLLKLGKTPMKEASARISDDLVREFQQRSVQARRMFGYPVSGATESSLSTLPTPPSLSRYNRPGTESSISTILDPSLDTLMRRVGLSMNAPHYGESAEEGDSFDDSFDDLGGDLGLGNPLPPVGVDPQAEDSDSDMDSLDEINNTAHPSAAFLMASQRAGNDDSFGSSNHSDDSLTAEDAAGLGMVPVHPFAQGVHGNAFEDDDSFDDDSMMAGEFQEETLFGVPPAQRLRAEEQMRAANQGQLRMLGEDLLQDTIGISVHLARAGRVEETPTPMHQWDRPPS</sequence>
<feature type="region of interest" description="Disordered" evidence="16">
    <location>
        <begin position="458"/>
        <end position="509"/>
    </location>
</feature>
<evidence type="ECO:0000256" key="13">
    <source>
        <dbReference type="ARBA" id="ARBA00023242"/>
    </source>
</evidence>
<organism evidence="17 18">
    <name type="scientific">Amanita thiersii Skay4041</name>
    <dbReference type="NCBI Taxonomy" id="703135"/>
    <lineage>
        <taxon>Eukaryota</taxon>
        <taxon>Fungi</taxon>
        <taxon>Dikarya</taxon>
        <taxon>Basidiomycota</taxon>
        <taxon>Agaricomycotina</taxon>
        <taxon>Agaricomycetes</taxon>
        <taxon>Agaricomycetidae</taxon>
        <taxon>Agaricales</taxon>
        <taxon>Pluteineae</taxon>
        <taxon>Amanitaceae</taxon>
        <taxon>Amanita</taxon>
    </lineage>
</organism>
<dbReference type="OrthoDB" id="5573898at2759"/>
<keyword evidence="7" id="KW-0963">Cytoplasm</keyword>
<evidence type="ECO:0000256" key="11">
    <source>
        <dbReference type="ARBA" id="ARBA00022838"/>
    </source>
</evidence>
<gene>
    <name evidence="17" type="ORF">AMATHDRAFT_75994</name>
</gene>
<comment type="subcellular location">
    <subcellularLocation>
        <location evidence="3">Chromosome</location>
        <location evidence="3">Centromere</location>
        <location evidence="3">Kinetochore</location>
    </subcellularLocation>
    <subcellularLocation>
        <location evidence="2">Cytoplasm</location>
        <location evidence="2">Cytoskeleton</location>
        <location evidence="2">Spindle</location>
    </subcellularLocation>
    <subcellularLocation>
        <location evidence="1">Nucleus</location>
    </subcellularLocation>
</comment>
<evidence type="ECO:0000256" key="14">
    <source>
        <dbReference type="ARBA" id="ARBA00023306"/>
    </source>
</evidence>
<dbReference type="AlphaFoldDB" id="A0A2A9NKG9"/>
<evidence type="ECO:0000256" key="4">
    <source>
        <dbReference type="ARBA" id="ARBA00010731"/>
    </source>
</evidence>
<keyword evidence="8" id="KW-0132">Cell division</keyword>
<dbReference type="InterPro" id="IPR013964">
    <property type="entry name" value="DASH_Ask1"/>
</dbReference>
<feature type="region of interest" description="Disordered" evidence="16">
    <location>
        <begin position="323"/>
        <end position="363"/>
    </location>
</feature>
<evidence type="ECO:0000313" key="17">
    <source>
        <dbReference type="EMBL" id="PFH49824.1"/>
    </source>
</evidence>
<dbReference type="GO" id="GO:0042729">
    <property type="term" value="C:DASH complex"/>
    <property type="evidence" value="ECO:0007669"/>
    <property type="project" value="InterPro"/>
</dbReference>
<keyword evidence="18" id="KW-1185">Reference proteome</keyword>
<dbReference type="Pfam" id="PF08655">
    <property type="entry name" value="DASH_Ask1"/>
    <property type="match status" value="1"/>
</dbReference>
<dbReference type="GO" id="GO:0005874">
    <property type="term" value="C:microtubule"/>
    <property type="evidence" value="ECO:0007669"/>
    <property type="project" value="UniProtKB-KW"/>
</dbReference>
<evidence type="ECO:0000256" key="15">
    <source>
        <dbReference type="ARBA" id="ARBA00023328"/>
    </source>
</evidence>
<dbReference type="GO" id="GO:0008608">
    <property type="term" value="P:attachment of spindle microtubules to kinetochore"/>
    <property type="evidence" value="ECO:0007669"/>
    <property type="project" value="InterPro"/>
</dbReference>
<feature type="region of interest" description="Disordered" evidence="16">
    <location>
        <begin position="1"/>
        <end position="36"/>
    </location>
</feature>
<evidence type="ECO:0000256" key="16">
    <source>
        <dbReference type="SAM" id="MobiDB-lite"/>
    </source>
</evidence>
<keyword evidence="12" id="KW-0206">Cytoskeleton</keyword>
<comment type="similarity">
    <text evidence="4">Belongs to the DASH complex ASK1 family.</text>
</comment>
<evidence type="ECO:0000256" key="2">
    <source>
        <dbReference type="ARBA" id="ARBA00004186"/>
    </source>
</evidence>
<keyword evidence="13" id="KW-0539">Nucleus</keyword>
<dbReference type="STRING" id="703135.A0A2A9NKG9"/>
<feature type="region of interest" description="Disordered" evidence="16">
    <location>
        <begin position="228"/>
        <end position="258"/>
    </location>
</feature>
<name>A0A2A9NKG9_9AGAR</name>
<evidence type="ECO:0000256" key="8">
    <source>
        <dbReference type="ARBA" id="ARBA00022618"/>
    </source>
</evidence>
<evidence type="ECO:0000256" key="5">
    <source>
        <dbReference type="ARBA" id="ARBA00014520"/>
    </source>
</evidence>
<dbReference type="Proteomes" id="UP000242287">
    <property type="component" value="Unassembled WGS sequence"/>
</dbReference>
<evidence type="ECO:0000256" key="9">
    <source>
        <dbReference type="ARBA" id="ARBA00022701"/>
    </source>
</evidence>
<dbReference type="GO" id="GO:0051301">
    <property type="term" value="P:cell division"/>
    <property type="evidence" value="ECO:0007669"/>
    <property type="project" value="UniProtKB-KW"/>
</dbReference>
<feature type="region of interest" description="Disordered" evidence="16">
    <location>
        <begin position="410"/>
        <end position="435"/>
    </location>
</feature>
<evidence type="ECO:0000256" key="12">
    <source>
        <dbReference type="ARBA" id="ARBA00023212"/>
    </source>
</evidence>
<accession>A0A2A9NKG9</accession>
<feature type="compositionally biased region" description="Acidic residues" evidence="16">
    <location>
        <begin position="463"/>
        <end position="478"/>
    </location>
</feature>
<evidence type="ECO:0000313" key="18">
    <source>
        <dbReference type="Proteomes" id="UP000242287"/>
    </source>
</evidence>
<evidence type="ECO:0000256" key="1">
    <source>
        <dbReference type="ARBA" id="ARBA00004123"/>
    </source>
</evidence>
<evidence type="ECO:0000256" key="6">
    <source>
        <dbReference type="ARBA" id="ARBA00022454"/>
    </source>
</evidence>
<keyword evidence="9" id="KW-0493">Microtubule</keyword>
<dbReference type="EMBL" id="KZ302019">
    <property type="protein sequence ID" value="PFH49824.1"/>
    <property type="molecule type" value="Genomic_DNA"/>
</dbReference>
<protein>
    <recommendedName>
        <fullName evidence="5">DASH complex subunit ASK1</fullName>
    </recommendedName>
</protein>
<evidence type="ECO:0000256" key="3">
    <source>
        <dbReference type="ARBA" id="ARBA00004629"/>
    </source>
</evidence>
<keyword evidence="15" id="KW-0137">Centromere</keyword>
<dbReference type="GO" id="GO:0072686">
    <property type="term" value="C:mitotic spindle"/>
    <property type="evidence" value="ECO:0007669"/>
    <property type="project" value="InterPro"/>
</dbReference>
<feature type="region of interest" description="Disordered" evidence="16">
    <location>
        <begin position="280"/>
        <end position="299"/>
    </location>
</feature>
<reference evidence="17 18" key="1">
    <citation type="submission" date="2014-02" db="EMBL/GenBank/DDBJ databases">
        <title>Transposable element dynamics among asymbiotic and ectomycorrhizal Amanita fungi.</title>
        <authorList>
            <consortium name="DOE Joint Genome Institute"/>
            <person name="Hess J."/>
            <person name="Skrede I."/>
            <person name="Wolfe B."/>
            <person name="LaButti K."/>
            <person name="Ohm R.A."/>
            <person name="Grigoriev I.V."/>
            <person name="Pringle A."/>
        </authorList>
    </citation>
    <scope>NUCLEOTIDE SEQUENCE [LARGE SCALE GENOMIC DNA]</scope>
    <source>
        <strain evidence="17 18">SKay4041</strain>
    </source>
</reference>
<dbReference type="PANTHER" id="PTHR28200:SF1">
    <property type="entry name" value="DASH COMPLEX SUBUNIT ASK1"/>
    <property type="match status" value="1"/>
</dbReference>
<evidence type="ECO:0000256" key="10">
    <source>
        <dbReference type="ARBA" id="ARBA00022776"/>
    </source>
</evidence>
<keyword evidence="10" id="KW-0498">Mitosis</keyword>
<feature type="compositionally biased region" description="Acidic residues" evidence="16">
    <location>
        <begin position="495"/>
        <end position="507"/>
    </location>
</feature>
<keyword evidence="11" id="KW-0995">Kinetochore</keyword>
<dbReference type="PANTHER" id="PTHR28200">
    <property type="entry name" value="DASH COMPLEX SUBUNIT ASK1"/>
    <property type="match status" value="1"/>
</dbReference>